<dbReference type="InterPro" id="IPR041105">
    <property type="entry name" value="TDP-43_N"/>
</dbReference>
<dbReference type="AlphaFoldDB" id="A0A7R9ADT8"/>
<gene>
    <name evidence="2" type="ORF">DSTB1V02_LOCUS12115</name>
</gene>
<dbReference type="CDD" id="cd19609">
    <property type="entry name" value="NTD_TDP-43"/>
    <property type="match status" value="1"/>
</dbReference>
<feature type="domain" description="TAR DNA-binding protein 43 N-terminal" evidence="1">
    <location>
        <begin position="5"/>
        <end position="78"/>
    </location>
</feature>
<dbReference type="EMBL" id="CAJPEV010004344">
    <property type="protein sequence ID" value="CAG0901632.1"/>
    <property type="molecule type" value="Genomic_DNA"/>
</dbReference>
<protein>
    <recommendedName>
        <fullName evidence="1">TAR DNA-binding protein 43 N-terminal domain-containing protein</fullName>
    </recommendedName>
</protein>
<evidence type="ECO:0000313" key="2">
    <source>
        <dbReference type="EMBL" id="CAD7252357.1"/>
    </source>
</evidence>
<evidence type="ECO:0000313" key="3">
    <source>
        <dbReference type="Proteomes" id="UP000677054"/>
    </source>
</evidence>
<reference evidence="2" key="1">
    <citation type="submission" date="2020-11" db="EMBL/GenBank/DDBJ databases">
        <authorList>
            <person name="Tran Van P."/>
        </authorList>
    </citation>
    <scope>NUCLEOTIDE SEQUENCE</scope>
</reference>
<sequence length="141" mass="15576">MSGEYIPVVEYPTRLIIDIPLLENGNLALETLMSQFGDCTGLLYYNQGSKSMVKIPLVDEEFRPPGGVWPKGLYICTFPKGYWDEWDREQADEKLDSTPNVDDCQDGGGRLSQLLAAVALEEPVPLGPAQETAPPQMDSDP</sequence>
<accession>A0A7R9ADT8</accession>
<organism evidence="2">
    <name type="scientific">Darwinula stevensoni</name>
    <dbReference type="NCBI Taxonomy" id="69355"/>
    <lineage>
        <taxon>Eukaryota</taxon>
        <taxon>Metazoa</taxon>
        <taxon>Ecdysozoa</taxon>
        <taxon>Arthropoda</taxon>
        <taxon>Crustacea</taxon>
        <taxon>Oligostraca</taxon>
        <taxon>Ostracoda</taxon>
        <taxon>Podocopa</taxon>
        <taxon>Podocopida</taxon>
        <taxon>Darwinulocopina</taxon>
        <taxon>Darwinuloidea</taxon>
        <taxon>Darwinulidae</taxon>
        <taxon>Darwinula</taxon>
    </lineage>
</organism>
<keyword evidence="3" id="KW-1185">Reference proteome</keyword>
<dbReference type="EMBL" id="LR903861">
    <property type="protein sequence ID" value="CAD7252357.1"/>
    <property type="molecule type" value="Genomic_DNA"/>
</dbReference>
<proteinExistence type="predicted"/>
<evidence type="ECO:0000259" key="1">
    <source>
        <dbReference type="Pfam" id="PF18694"/>
    </source>
</evidence>
<dbReference type="Proteomes" id="UP000677054">
    <property type="component" value="Unassembled WGS sequence"/>
</dbReference>
<name>A0A7R9ADT8_9CRUS</name>
<dbReference type="Pfam" id="PF18694">
    <property type="entry name" value="TDP-43_N"/>
    <property type="match status" value="1"/>
</dbReference>